<comment type="caution">
    <text evidence="2">The sequence shown here is derived from an EMBL/GenBank/DDBJ whole genome shotgun (WGS) entry which is preliminary data.</text>
</comment>
<organism evidence="2 3">
    <name type="scientific">Prorocentrum cordatum</name>
    <dbReference type="NCBI Taxonomy" id="2364126"/>
    <lineage>
        <taxon>Eukaryota</taxon>
        <taxon>Sar</taxon>
        <taxon>Alveolata</taxon>
        <taxon>Dinophyceae</taxon>
        <taxon>Prorocentrales</taxon>
        <taxon>Prorocentraceae</taxon>
        <taxon>Prorocentrum</taxon>
    </lineage>
</organism>
<reference evidence="2" key="1">
    <citation type="submission" date="2023-10" db="EMBL/GenBank/DDBJ databases">
        <authorList>
            <person name="Chen Y."/>
            <person name="Shah S."/>
            <person name="Dougan E. K."/>
            <person name="Thang M."/>
            <person name="Chan C."/>
        </authorList>
    </citation>
    <scope>NUCLEOTIDE SEQUENCE [LARGE SCALE GENOMIC DNA]</scope>
</reference>
<protein>
    <recommendedName>
        <fullName evidence="4">Secreted protein</fullName>
    </recommendedName>
</protein>
<evidence type="ECO:0008006" key="4">
    <source>
        <dbReference type="Google" id="ProtNLM"/>
    </source>
</evidence>
<proteinExistence type="predicted"/>
<evidence type="ECO:0000256" key="1">
    <source>
        <dbReference type="SAM" id="Phobius"/>
    </source>
</evidence>
<accession>A0ABN9WQY7</accession>
<name>A0ABN9WQY7_9DINO</name>
<keyword evidence="1" id="KW-0812">Transmembrane</keyword>
<keyword evidence="1" id="KW-0472">Membrane</keyword>
<keyword evidence="1" id="KW-1133">Transmembrane helix</keyword>
<gene>
    <name evidence="2" type="ORF">PCOR1329_LOCUS69718</name>
</gene>
<evidence type="ECO:0000313" key="2">
    <source>
        <dbReference type="EMBL" id="CAK0889065.1"/>
    </source>
</evidence>
<dbReference type="EMBL" id="CAUYUJ010019169">
    <property type="protein sequence ID" value="CAK0889065.1"/>
    <property type="molecule type" value="Genomic_DNA"/>
</dbReference>
<evidence type="ECO:0000313" key="3">
    <source>
        <dbReference type="Proteomes" id="UP001189429"/>
    </source>
</evidence>
<sequence>MKVSMMEWFAAIQAMVALYLAVGWCPPVMRSLLLKLMPLQTKIWRRPMALRVFTQVLALAWSREPHETTTQTNPTPSSMFFLVSAFLVPRSLGLIVVASESAALTLVVAIICGAATKSTASVEWGFSPRL</sequence>
<feature type="transmembrane region" description="Helical" evidence="1">
    <location>
        <begin position="92"/>
        <end position="115"/>
    </location>
</feature>
<dbReference type="Proteomes" id="UP001189429">
    <property type="component" value="Unassembled WGS sequence"/>
</dbReference>
<keyword evidence="3" id="KW-1185">Reference proteome</keyword>